<evidence type="ECO:0000256" key="10">
    <source>
        <dbReference type="SAM" id="MobiDB-lite"/>
    </source>
</evidence>
<dbReference type="GO" id="GO:0051026">
    <property type="term" value="P:chiasma assembly"/>
    <property type="evidence" value="ECO:0007669"/>
    <property type="project" value="TreeGrafter"/>
</dbReference>
<dbReference type="InterPro" id="IPR000432">
    <property type="entry name" value="DNA_mismatch_repair_MutS_C"/>
</dbReference>
<evidence type="ECO:0000256" key="8">
    <source>
        <dbReference type="ARBA" id="ARBA00057350"/>
    </source>
</evidence>
<dbReference type="PROSITE" id="PS00486">
    <property type="entry name" value="DNA_MISMATCH_REPAIR_2"/>
    <property type="match status" value="1"/>
</dbReference>
<dbReference type="Gene3D" id="1.10.1420.10">
    <property type="match status" value="1"/>
</dbReference>
<dbReference type="InterPro" id="IPR007696">
    <property type="entry name" value="DNA_mismatch_repair_MutS_core"/>
</dbReference>
<evidence type="ECO:0000256" key="1">
    <source>
        <dbReference type="ARBA" id="ARBA00006271"/>
    </source>
</evidence>
<feature type="domain" description="DNA mismatch repair proteins mutS family" evidence="11">
    <location>
        <begin position="697"/>
        <end position="713"/>
    </location>
</feature>
<dbReference type="SUPFAM" id="SSF48334">
    <property type="entry name" value="DNA repair protein MutS, domain III"/>
    <property type="match status" value="1"/>
</dbReference>
<dbReference type="Pfam" id="PF05192">
    <property type="entry name" value="MutS_III"/>
    <property type="match status" value="1"/>
</dbReference>
<sequence length="835" mass="93459">MASLGANPRRTPQGLGPGAASSGFPSPAPVPGPREAEEEEVEEEEELAEIHLCVLWNSGYLGIAYYDTSDSTIHFMPDAPDHESLKLLQRVLDEINPQSVVTSAKQDENMTRFLGKLASQEHREPKRPEIIFLPSVDFGLEISKQRLLSGNYSFIPDSMTATEKILFLSSIIPFDCLLTVRLVLGDEGWEAAAPRRFKIYPNSTADPLQVRALGGLLKFLGRRRIGVELEDYNVSVPILGFKKFMLTHLVNIDQDTYSVLQIFKSESHPSVYKVASGLKEGLSLFGILNRCRCKWGEKLLRLWFTRPTHDLGELNSRLDVIQFFLLPQNLDMAQMLHRLLGHIKNVPLILKRMKLSHTKVSDWQVLYKTVYSALGLRDACRSLPQSIQLFRDIAQEFSDDLHHIASLIGKVVDFEGSLAENRFTVLPNIDPEIDEKKRRLMGLPNFLTEVARKELENLDSRIPSCSVIYIPLIGFLLSIPRLPSMVEASDFEINGLDFMFLSEEKLHYRSARTKELDALLGDLHCEIRDQETLLMYQLQCQVLARAAVLTRVLDLASRLDVLLALASAARDYGYSRPRYSPRVLGVRIQNGRHPLMELCARTFVPNSTECGGDKGRVKVITGPNSSGKSIYLKQVGLITFMALVGSFVPAEEAEIGAVDAIFTRIHSCESISLGLSTFMIDLNQQVAKAVNNATAQSLVLIDEFGKGTNTVDGLALLAAVLRYWLARGPTCPHIFVATNFLSLVQLQLLPQGPLVQYLTMETCEDGNDLVFFYQVSDLIRSGKPIKPVKDLLKKNQMENCQTLVDKFMKLDLEDPNLDLNVFMSQEVLPAATNIL</sequence>
<dbReference type="AlphaFoldDB" id="A0A2J8R4M5"/>
<proteinExistence type="inferred from homology"/>
<evidence type="ECO:0000256" key="4">
    <source>
        <dbReference type="ARBA" id="ARBA00022840"/>
    </source>
</evidence>
<evidence type="ECO:0000259" key="11">
    <source>
        <dbReference type="PROSITE" id="PS00486"/>
    </source>
</evidence>
<dbReference type="GO" id="GO:0005634">
    <property type="term" value="C:nucleus"/>
    <property type="evidence" value="ECO:0007669"/>
    <property type="project" value="TreeGrafter"/>
</dbReference>
<comment type="similarity">
    <text evidence="1">Belongs to the DNA mismatch repair MutS family.</text>
</comment>
<dbReference type="Pfam" id="PF05190">
    <property type="entry name" value="MutS_IV"/>
    <property type="match status" value="1"/>
</dbReference>
<keyword evidence="7" id="KW-0469">Meiosis</keyword>
<dbReference type="FunFam" id="1.10.1420.10:FF:000008">
    <property type="entry name" value="MutS homolog 5 (E. coli)"/>
    <property type="match status" value="1"/>
</dbReference>
<dbReference type="Gene3D" id="3.40.50.300">
    <property type="entry name" value="P-loop containing nucleotide triphosphate hydrolases"/>
    <property type="match status" value="1"/>
</dbReference>
<evidence type="ECO:0000256" key="7">
    <source>
        <dbReference type="ARBA" id="ARBA00023254"/>
    </source>
</evidence>
<dbReference type="GO" id="GO:0006298">
    <property type="term" value="P:mismatch repair"/>
    <property type="evidence" value="ECO:0007669"/>
    <property type="project" value="InterPro"/>
</dbReference>
<dbReference type="InterPro" id="IPR045076">
    <property type="entry name" value="MutS"/>
</dbReference>
<keyword evidence="5" id="KW-0238">DNA-binding</keyword>
<dbReference type="InterPro" id="IPR027417">
    <property type="entry name" value="P-loop_NTPase"/>
</dbReference>
<dbReference type="GO" id="GO:0140664">
    <property type="term" value="F:ATP-dependent DNA damage sensor activity"/>
    <property type="evidence" value="ECO:0007669"/>
    <property type="project" value="InterPro"/>
</dbReference>
<comment type="caution">
    <text evidence="12">The sequence shown here is derived from an EMBL/GenBank/DDBJ whole genome shotgun (WGS) entry which is preliminary data.</text>
</comment>
<reference evidence="12" key="1">
    <citation type="submission" date="2017-12" db="EMBL/GenBank/DDBJ databases">
        <title>High-resolution comparative analysis of great ape genomes.</title>
        <authorList>
            <person name="Pollen A."/>
            <person name="Hastie A."/>
            <person name="Hormozdiari F."/>
            <person name="Dougherty M."/>
            <person name="Liu R."/>
            <person name="Chaisson M."/>
            <person name="Hoppe E."/>
            <person name="Hill C."/>
            <person name="Pang A."/>
            <person name="Hillier L."/>
            <person name="Baker C."/>
            <person name="Armstrong J."/>
            <person name="Shendure J."/>
            <person name="Paten B."/>
            <person name="Wilson R."/>
            <person name="Chao H."/>
            <person name="Schneider V."/>
            <person name="Ventura M."/>
            <person name="Kronenberg Z."/>
            <person name="Murali S."/>
            <person name="Gordon D."/>
            <person name="Cantsilieris S."/>
            <person name="Munson K."/>
            <person name="Nelson B."/>
            <person name="Raja A."/>
            <person name="Underwood J."/>
            <person name="Diekhans M."/>
            <person name="Fiddes I."/>
            <person name="Haussler D."/>
            <person name="Eichler E."/>
        </authorList>
    </citation>
    <scope>NUCLEOTIDE SEQUENCE [LARGE SCALE GENOMIC DNA]</scope>
    <source>
        <strain evidence="12">Susie</strain>
    </source>
</reference>
<dbReference type="PANTHER" id="PTHR11361">
    <property type="entry name" value="DNA MISMATCH REPAIR PROTEIN MUTS FAMILY MEMBER"/>
    <property type="match status" value="1"/>
</dbReference>
<organism evidence="12">
    <name type="scientific">Pongo abelii</name>
    <name type="common">Sumatran orangutan</name>
    <name type="synonym">Pongo pygmaeus abelii</name>
    <dbReference type="NCBI Taxonomy" id="9601"/>
    <lineage>
        <taxon>Eukaryota</taxon>
        <taxon>Metazoa</taxon>
        <taxon>Chordata</taxon>
        <taxon>Craniata</taxon>
        <taxon>Vertebrata</taxon>
        <taxon>Euteleostomi</taxon>
        <taxon>Mammalia</taxon>
        <taxon>Eutheria</taxon>
        <taxon>Euarchontoglires</taxon>
        <taxon>Primates</taxon>
        <taxon>Haplorrhini</taxon>
        <taxon>Catarrhini</taxon>
        <taxon>Hominidae</taxon>
        <taxon>Pongo</taxon>
    </lineage>
</organism>
<dbReference type="GO" id="GO:0030983">
    <property type="term" value="F:mismatched DNA binding"/>
    <property type="evidence" value="ECO:0007669"/>
    <property type="project" value="InterPro"/>
</dbReference>
<evidence type="ECO:0000256" key="3">
    <source>
        <dbReference type="ARBA" id="ARBA00022763"/>
    </source>
</evidence>
<evidence type="ECO:0000256" key="6">
    <source>
        <dbReference type="ARBA" id="ARBA00023204"/>
    </source>
</evidence>
<keyword evidence="4" id="KW-0067">ATP-binding</keyword>
<dbReference type="PIRSF" id="PIRSF037677">
    <property type="entry name" value="DNA_mis_repair_Msh6"/>
    <property type="match status" value="1"/>
</dbReference>
<keyword evidence="3" id="KW-0227">DNA damage</keyword>
<evidence type="ECO:0000256" key="9">
    <source>
        <dbReference type="ARBA" id="ARBA00071136"/>
    </source>
</evidence>
<protein>
    <recommendedName>
        <fullName evidence="9">MutS protein homolog 5</fullName>
    </recommendedName>
</protein>
<dbReference type="InterPro" id="IPR017261">
    <property type="entry name" value="DNA_mismatch_repair_MutS/MSH"/>
</dbReference>
<comment type="function">
    <text evidence="8">Involved in DNA mismatch repair and meiotic recombination processes. Facilitates crossovers between homologs during meiosis.</text>
</comment>
<dbReference type="PANTHER" id="PTHR11361:SF20">
    <property type="entry name" value="MUTS PROTEIN HOMOLOG 5"/>
    <property type="match status" value="1"/>
</dbReference>
<name>A0A2J8R4M5_PONAB</name>
<gene>
    <name evidence="12" type="ORF">CR201_G0054029</name>
</gene>
<dbReference type="EMBL" id="NDHI03003761">
    <property type="protein sequence ID" value="PNJ03458.1"/>
    <property type="molecule type" value="Genomic_DNA"/>
</dbReference>
<dbReference type="SMART" id="SM00534">
    <property type="entry name" value="MUTSac"/>
    <property type="match status" value="1"/>
</dbReference>
<evidence type="ECO:0000256" key="5">
    <source>
        <dbReference type="ARBA" id="ARBA00023125"/>
    </source>
</evidence>
<dbReference type="Pfam" id="PF00488">
    <property type="entry name" value="MutS_V"/>
    <property type="match status" value="1"/>
</dbReference>
<dbReference type="SUPFAM" id="SSF52540">
    <property type="entry name" value="P-loop containing nucleoside triphosphate hydrolases"/>
    <property type="match status" value="1"/>
</dbReference>
<dbReference type="GO" id="GO:0005524">
    <property type="term" value="F:ATP binding"/>
    <property type="evidence" value="ECO:0007669"/>
    <property type="project" value="UniProtKB-KW"/>
</dbReference>
<dbReference type="InterPro" id="IPR036187">
    <property type="entry name" value="DNA_mismatch_repair_MutS_sf"/>
</dbReference>
<evidence type="ECO:0000313" key="12">
    <source>
        <dbReference type="EMBL" id="PNJ03458.1"/>
    </source>
</evidence>
<dbReference type="CDD" id="cd03281">
    <property type="entry name" value="ABC_MSH5_euk"/>
    <property type="match status" value="1"/>
</dbReference>
<accession>A0A2J8R4M5</accession>
<dbReference type="SMART" id="SM00533">
    <property type="entry name" value="MUTSd"/>
    <property type="match status" value="1"/>
</dbReference>
<dbReference type="FunFam" id="3.40.50.300:FF:000820">
    <property type="entry name" value="MutS homolog 5 (E. coli)"/>
    <property type="match status" value="1"/>
</dbReference>
<keyword evidence="2" id="KW-0547">Nucleotide-binding</keyword>
<dbReference type="InterPro" id="IPR007861">
    <property type="entry name" value="DNA_mismatch_repair_MutS_clamp"/>
</dbReference>
<evidence type="ECO:0000256" key="2">
    <source>
        <dbReference type="ARBA" id="ARBA00022741"/>
    </source>
</evidence>
<feature type="region of interest" description="Disordered" evidence="10">
    <location>
        <begin position="1"/>
        <end position="44"/>
    </location>
</feature>
<keyword evidence="6" id="KW-0234">DNA repair</keyword>